<evidence type="ECO:0000313" key="2">
    <source>
        <dbReference type="Proteomes" id="UP001262754"/>
    </source>
</evidence>
<name>A0ABU1MYV9_9CAUL</name>
<reference evidence="1 2" key="1">
    <citation type="submission" date="2023-07" db="EMBL/GenBank/DDBJ databases">
        <title>Sorghum-associated microbial communities from plants grown in Nebraska, USA.</title>
        <authorList>
            <person name="Schachtman D."/>
        </authorList>
    </citation>
    <scope>NUCLEOTIDE SEQUENCE [LARGE SCALE GENOMIC DNA]</scope>
    <source>
        <strain evidence="1 2">DS2154</strain>
    </source>
</reference>
<comment type="caution">
    <text evidence="1">The sequence shown here is derived from an EMBL/GenBank/DDBJ whole genome shotgun (WGS) entry which is preliminary data.</text>
</comment>
<gene>
    <name evidence="1" type="ORF">J2800_002097</name>
</gene>
<dbReference type="RefSeq" id="WP_310031231.1">
    <property type="nucleotide sequence ID" value="NZ_JAVDRL010000005.1"/>
</dbReference>
<keyword evidence="2" id="KW-1185">Reference proteome</keyword>
<proteinExistence type="predicted"/>
<accession>A0ABU1MYV9</accession>
<dbReference type="EMBL" id="JAVDRL010000005">
    <property type="protein sequence ID" value="MDR6531355.1"/>
    <property type="molecule type" value="Genomic_DNA"/>
</dbReference>
<protein>
    <submittedName>
        <fullName evidence="1">Uncharacterized protein</fullName>
    </submittedName>
</protein>
<dbReference type="Proteomes" id="UP001262754">
    <property type="component" value="Unassembled WGS sequence"/>
</dbReference>
<organism evidence="1 2">
    <name type="scientific">Caulobacter rhizosphaerae</name>
    <dbReference type="NCBI Taxonomy" id="2010972"/>
    <lineage>
        <taxon>Bacteria</taxon>
        <taxon>Pseudomonadati</taxon>
        <taxon>Pseudomonadota</taxon>
        <taxon>Alphaproteobacteria</taxon>
        <taxon>Caulobacterales</taxon>
        <taxon>Caulobacteraceae</taxon>
        <taxon>Caulobacter</taxon>
    </lineage>
</organism>
<sequence>MFERRAFILSLAGAGLAPALAYGGVRRERSIAGDGPKPSVIKGQPPKMDFGDGLQVPLDRDAFVTLWEDSGRWITFGLGLGRAESDSNAKADKAASLTMQIMLLTLVYAPERLERVNGGGWRPRSGKLRDLVMGDVPLPGQPVRPAGGAYLDNRLFAGPSANAPADVASDLQAYQRFVAATAYVVKKADLSLADVRALGRVAEE</sequence>
<evidence type="ECO:0000313" key="1">
    <source>
        <dbReference type="EMBL" id="MDR6531355.1"/>
    </source>
</evidence>